<evidence type="ECO:0000256" key="3">
    <source>
        <dbReference type="ARBA" id="ARBA00010869"/>
    </source>
</evidence>
<evidence type="ECO:0000259" key="9">
    <source>
        <dbReference type="Pfam" id="PF00291"/>
    </source>
</evidence>
<evidence type="ECO:0000256" key="6">
    <source>
        <dbReference type="ARBA" id="ARBA00023239"/>
    </source>
</evidence>
<evidence type="ECO:0000256" key="8">
    <source>
        <dbReference type="ARBA" id="ARBA00031427"/>
    </source>
</evidence>
<dbReference type="GO" id="GO:0006565">
    <property type="term" value="P:L-serine catabolic process"/>
    <property type="evidence" value="ECO:0007669"/>
    <property type="project" value="TreeGrafter"/>
</dbReference>
<sequence length="351" mass="36477">MTPGPSTTSRTRCPSTVKPVAGRAACSVSRVTALVTLADIRAAQQRIAGVAVRTPLLPAPWAPGDGELYVKPEMLQPIGAFKIRGAYNKIALLSPEERARGLVASSSGNHAQAVAYAARMFGAKATIVIPDTAPPHKVEATTSLGADVVLVPPAERDVVPVRLVEERGFVLVPPFDDPAIIAGQGTIGAEIGDDVPDVDLVLVPVSGGGLISGIATAVKVLCPDARVVGVEPELAGDAAESLRAGRRTAWTPEQTHRTIADGLRTVSVGVAPWEHIRTYVDDIITVSEDQIRAAMRVLVVQGRLVTEPSGAATTAAYLYARDRLPEARVTVAVASGGNVDPALLADVLVGS</sequence>
<dbReference type="EC" id="4.3.1.19" evidence="4"/>
<gene>
    <name evidence="10" type="ORF">G1H11_02425</name>
</gene>
<organism evidence="10 11">
    <name type="scientific">Phytoactinopolyspora alkaliphila</name>
    <dbReference type="NCBI Taxonomy" id="1783498"/>
    <lineage>
        <taxon>Bacteria</taxon>
        <taxon>Bacillati</taxon>
        <taxon>Actinomycetota</taxon>
        <taxon>Actinomycetes</taxon>
        <taxon>Jiangellales</taxon>
        <taxon>Jiangellaceae</taxon>
        <taxon>Phytoactinopolyspora</taxon>
    </lineage>
</organism>
<dbReference type="Gene3D" id="3.40.50.1100">
    <property type="match status" value="2"/>
</dbReference>
<dbReference type="GO" id="GO:0006567">
    <property type="term" value="P:L-threonine catabolic process"/>
    <property type="evidence" value="ECO:0007669"/>
    <property type="project" value="TreeGrafter"/>
</dbReference>
<dbReference type="FunFam" id="3.40.50.1100:FF:000007">
    <property type="entry name" value="L-threonine dehydratase catabolic TdcB"/>
    <property type="match status" value="1"/>
</dbReference>
<comment type="cofactor">
    <cofactor evidence="2">
        <name>pyridoxal 5'-phosphate</name>
        <dbReference type="ChEBI" id="CHEBI:597326"/>
    </cofactor>
</comment>
<evidence type="ECO:0000256" key="7">
    <source>
        <dbReference type="ARBA" id="ARBA00025527"/>
    </source>
</evidence>
<evidence type="ECO:0000256" key="2">
    <source>
        <dbReference type="ARBA" id="ARBA00001933"/>
    </source>
</evidence>
<dbReference type="EMBL" id="JAAGOB010000001">
    <property type="protein sequence ID" value="NED94161.1"/>
    <property type="molecule type" value="Genomic_DNA"/>
</dbReference>
<evidence type="ECO:0000256" key="4">
    <source>
        <dbReference type="ARBA" id="ARBA00012096"/>
    </source>
</evidence>
<dbReference type="InterPro" id="IPR036052">
    <property type="entry name" value="TrpB-like_PALP_sf"/>
</dbReference>
<reference evidence="10 11" key="1">
    <citation type="submission" date="2020-02" db="EMBL/GenBank/DDBJ databases">
        <authorList>
            <person name="Li X.-J."/>
            <person name="Feng X.-M."/>
        </authorList>
    </citation>
    <scope>NUCLEOTIDE SEQUENCE [LARGE SCALE GENOMIC DNA]</scope>
    <source>
        <strain evidence="10 11">CGMCC 4.7225</strain>
    </source>
</reference>
<dbReference type="GO" id="GO:0004794">
    <property type="term" value="F:threonine deaminase activity"/>
    <property type="evidence" value="ECO:0007669"/>
    <property type="project" value="UniProtKB-EC"/>
</dbReference>
<evidence type="ECO:0000313" key="11">
    <source>
        <dbReference type="Proteomes" id="UP000469185"/>
    </source>
</evidence>
<dbReference type="SUPFAM" id="SSF53686">
    <property type="entry name" value="Tryptophan synthase beta subunit-like PLP-dependent enzymes"/>
    <property type="match status" value="1"/>
</dbReference>
<name>A0A6N9YGH4_9ACTN</name>
<evidence type="ECO:0000313" key="10">
    <source>
        <dbReference type="EMBL" id="NED94161.1"/>
    </source>
</evidence>
<dbReference type="GO" id="GO:0003941">
    <property type="term" value="F:L-serine ammonia-lyase activity"/>
    <property type="evidence" value="ECO:0007669"/>
    <property type="project" value="TreeGrafter"/>
</dbReference>
<evidence type="ECO:0000256" key="1">
    <source>
        <dbReference type="ARBA" id="ARBA00001274"/>
    </source>
</evidence>
<proteinExistence type="inferred from homology"/>
<dbReference type="PANTHER" id="PTHR48078:SF6">
    <property type="entry name" value="L-THREONINE DEHYDRATASE CATABOLIC TDCB"/>
    <property type="match status" value="1"/>
</dbReference>
<dbReference type="GO" id="GO:0009097">
    <property type="term" value="P:isoleucine biosynthetic process"/>
    <property type="evidence" value="ECO:0007669"/>
    <property type="project" value="TreeGrafter"/>
</dbReference>
<dbReference type="AlphaFoldDB" id="A0A6N9YGH4"/>
<accession>A0A6N9YGH4</accession>
<feature type="domain" description="Tryptophan synthase beta chain-like PALP" evidence="9">
    <location>
        <begin position="52"/>
        <end position="336"/>
    </location>
</feature>
<comment type="caution">
    <text evidence="10">The sequence shown here is derived from an EMBL/GenBank/DDBJ whole genome shotgun (WGS) entry which is preliminary data.</text>
</comment>
<comment type="similarity">
    <text evidence="3">Belongs to the serine/threonine dehydratase family.</text>
</comment>
<dbReference type="CDD" id="cd01562">
    <property type="entry name" value="Thr-dehyd"/>
    <property type="match status" value="1"/>
</dbReference>
<comment type="catalytic activity">
    <reaction evidence="1">
        <text>L-threonine = 2-oxobutanoate + NH4(+)</text>
        <dbReference type="Rhea" id="RHEA:22108"/>
        <dbReference type="ChEBI" id="CHEBI:16763"/>
        <dbReference type="ChEBI" id="CHEBI:28938"/>
        <dbReference type="ChEBI" id="CHEBI:57926"/>
        <dbReference type="EC" id="4.3.1.19"/>
    </reaction>
</comment>
<keyword evidence="11" id="KW-1185">Reference proteome</keyword>
<dbReference type="FunFam" id="3.40.50.1100:FF:000005">
    <property type="entry name" value="Threonine dehydratase catabolic"/>
    <property type="match status" value="1"/>
</dbReference>
<dbReference type="Proteomes" id="UP000469185">
    <property type="component" value="Unassembled WGS sequence"/>
</dbReference>
<keyword evidence="5" id="KW-0663">Pyridoxal phosphate</keyword>
<protein>
    <recommendedName>
        <fullName evidence="4">threonine ammonia-lyase</fullName>
        <ecNumber evidence="4">4.3.1.19</ecNumber>
    </recommendedName>
    <alternativeName>
        <fullName evidence="8">Threonine deaminase</fullName>
    </alternativeName>
</protein>
<evidence type="ECO:0000256" key="5">
    <source>
        <dbReference type="ARBA" id="ARBA00022898"/>
    </source>
</evidence>
<dbReference type="InterPro" id="IPR050147">
    <property type="entry name" value="Ser/Thr_Dehydratase"/>
</dbReference>
<dbReference type="Pfam" id="PF00291">
    <property type="entry name" value="PALP"/>
    <property type="match status" value="1"/>
</dbReference>
<dbReference type="InterPro" id="IPR001926">
    <property type="entry name" value="TrpB-like_PALP"/>
</dbReference>
<dbReference type="PANTHER" id="PTHR48078">
    <property type="entry name" value="THREONINE DEHYDRATASE, MITOCHONDRIAL-RELATED"/>
    <property type="match status" value="1"/>
</dbReference>
<keyword evidence="6" id="KW-0456">Lyase</keyword>
<comment type="function">
    <text evidence="7">Catalyzes the anaerobic formation of alpha-ketobutyrate and ammonia from threonine in a two-step reaction. The first step involved a dehydration of threonine and a production of enamine intermediates (aminocrotonate), which tautomerizes to its imine form (iminobutyrate). Both intermediates are unstable and short-lived. The second step is the nonenzymatic hydrolysis of the enamine/imine intermediates to form 2-ketobutyrate and free ammonia. In the low water environment of the cell, the second step is accelerated by RidA.</text>
</comment>